<organism evidence="2 3">
    <name type="scientific">Drosophila hydei</name>
    <name type="common">Fruit fly</name>
    <dbReference type="NCBI Taxonomy" id="7224"/>
    <lineage>
        <taxon>Eukaryota</taxon>
        <taxon>Metazoa</taxon>
        <taxon>Ecdysozoa</taxon>
        <taxon>Arthropoda</taxon>
        <taxon>Hexapoda</taxon>
        <taxon>Insecta</taxon>
        <taxon>Pterygota</taxon>
        <taxon>Neoptera</taxon>
        <taxon>Endopterygota</taxon>
        <taxon>Diptera</taxon>
        <taxon>Brachycera</taxon>
        <taxon>Muscomorpha</taxon>
        <taxon>Ephydroidea</taxon>
        <taxon>Drosophilidae</taxon>
        <taxon>Drosophila</taxon>
    </lineage>
</organism>
<evidence type="ECO:0000313" key="3">
    <source>
        <dbReference type="RefSeq" id="XP_023161056.2"/>
    </source>
</evidence>
<feature type="region of interest" description="Disordered" evidence="1">
    <location>
        <begin position="112"/>
        <end position="141"/>
    </location>
</feature>
<accession>A0A6J1LCY1</accession>
<dbReference type="RefSeq" id="XP_023161056.2">
    <property type="nucleotide sequence ID" value="XM_023305288.2"/>
</dbReference>
<name>A0A6J1LCY1_DROHY</name>
<proteinExistence type="predicted"/>
<keyword evidence="2" id="KW-1185">Reference proteome</keyword>
<protein>
    <submittedName>
        <fullName evidence="3">Uncharacterized protein LOC111592851</fullName>
    </submittedName>
</protein>
<sequence>MIKEPDEKRLDRHFRQQLEEYDTIFKQEACVSDQCIISCWLQIFKAAPKAEKWARNSLMLLMYGHLKEVGYLQVPFTDRRNVGRNLNEILDGYSGLPVTNNDKYTRVLTPVREEGTPSQTEAEDLTKASEEFTPKSQTSKQLLRAPSNIAENTLDDGSNGHTTSFASLSQNSHNVLYDTFDSHTCYLHKGELDECAAESRRMLAVEAVIQSMQRLNRTSLDVIPEEGANTVTAEDHCYAKLVTNIFKANKKKYNERQLEENTSSLGSSEPMAEPKATVARPKATVLIKPTSRRSTAREPPVESARREACDAELMFLRQRNKQLRRECLIYYHKNGNLRKHPKYPKPKLQTVGFLVSAYRAHYHFTRWHPQISHRFPQEYSRTNGWRTYRNILLASAVPRCILRQVPDSERSCTTHHIPHISPVKMGDSRISTYELHYLLARLKAKKLSIGREFAL</sequence>
<feature type="compositionally biased region" description="Basic and acidic residues" evidence="1">
    <location>
        <begin position="124"/>
        <end position="133"/>
    </location>
</feature>
<feature type="region of interest" description="Disordered" evidence="1">
    <location>
        <begin position="257"/>
        <end position="279"/>
    </location>
</feature>
<gene>
    <name evidence="3" type="primary">LOC111592851</name>
</gene>
<dbReference type="GeneID" id="111592851"/>
<evidence type="ECO:0000256" key="1">
    <source>
        <dbReference type="SAM" id="MobiDB-lite"/>
    </source>
</evidence>
<reference evidence="3" key="1">
    <citation type="submission" date="2025-08" db="UniProtKB">
        <authorList>
            <consortium name="RefSeq"/>
        </authorList>
    </citation>
    <scope>IDENTIFICATION</scope>
    <source>
        <strain evidence="3">15085-1641.00</strain>
        <tissue evidence="3">Whole body</tissue>
    </source>
</reference>
<dbReference type="Proteomes" id="UP000504633">
    <property type="component" value="Unplaced"/>
</dbReference>
<dbReference type="OrthoDB" id="7850102at2759"/>
<dbReference type="AlphaFoldDB" id="A0A6J1LCY1"/>
<dbReference type="KEGG" id="dhe:111592851"/>
<dbReference type="OMA" id="SEMDEPC"/>
<evidence type="ECO:0000313" key="2">
    <source>
        <dbReference type="Proteomes" id="UP000504633"/>
    </source>
</evidence>